<sequence length="336" mass="38898">MIKKVFKMTEINIFEIKDLNLNGKPKKYTSRVQQRINKKKNYSYGSDFQKKSNHKCNFKKKGLGFIPPENYKNEKFSKNIKFVSGPSAEEEKKSSFWRQSNQEFLAEKKKNEVQRKETRTCFRCNEVGHIAWNCPKSTMTKQGVFGKLKEVIVDKTEPPTEKFKVLKNSTFEVGECSKRFYRRSVKLDNHKWVVKKSEVKSGDESDSTKSEEPQFDESDENSVPSMDDENFPPLRTKNFKIKVGKAEISNQVYSEKENFDVEKAFNGKVKKIFGKMVDGKVKGVKDFYAKQKTTYTPTKSELKSLKAGQAWVDIFFELKDYAGASRLVSAKQESAF</sequence>
<keyword evidence="1" id="KW-0479">Metal-binding</keyword>
<organism evidence="4 5">
    <name type="scientific">Helianthus annuus</name>
    <name type="common">Common sunflower</name>
    <dbReference type="NCBI Taxonomy" id="4232"/>
    <lineage>
        <taxon>Eukaryota</taxon>
        <taxon>Viridiplantae</taxon>
        <taxon>Streptophyta</taxon>
        <taxon>Embryophyta</taxon>
        <taxon>Tracheophyta</taxon>
        <taxon>Spermatophyta</taxon>
        <taxon>Magnoliopsida</taxon>
        <taxon>eudicotyledons</taxon>
        <taxon>Gunneridae</taxon>
        <taxon>Pentapetalae</taxon>
        <taxon>asterids</taxon>
        <taxon>campanulids</taxon>
        <taxon>Asterales</taxon>
        <taxon>Asteraceae</taxon>
        <taxon>Asteroideae</taxon>
        <taxon>Heliantheae alliance</taxon>
        <taxon>Heliantheae</taxon>
        <taxon>Helianthus</taxon>
    </lineage>
</organism>
<evidence type="ECO:0000313" key="4">
    <source>
        <dbReference type="EMBL" id="KAF5756441.1"/>
    </source>
</evidence>
<dbReference type="Gramene" id="mRNA:HanXRQr2_Chr17g0814671">
    <property type="protein sequence ID" value="mRNA:HanXRQr2_Chr17g0814671"/>
    <property type="gene ID" value="HanXRQr2_Chr17g0814671"/>
</dbReference>
<accession>A0A9K3DLZ0</accession>
<feature type="compositionally biased region" description="Basic and acidic residues" evidence="2">
    <location>
        <begin position="198"/>
        <end position="212"/>
    </location>
</feature>
<evidence type="ECO:0000256" key="2">
    <source>
        <dbReference type="SAM" id="MobiDB-lite"/>
    </source>
</evidence>
<feature type="compositionally biased region" description="Acidic residues" evidence="2">
    <location>
        <begin position="213"/>
        <end position="230"/>
    </location>
</feature>
<proteinExistence type="predicted"/>
<reference evidence="4" key="2">
    <citation type="submission" date="2020-06" db="EMBL/GenBank/DDBJ databases">
        <title>Helianthus annuus Genome sequencing and assembly Release 2.</title>
        <authorList>
            <person name="Gouzy J."/>
            <person name="Langlade N."/>
            <person name="Munos S."/>
        </authorList>
    </citation>
    <scope>NUCLEOTIDE SEQUENCE</scope>
    <source>
        <tissue evidence="4">Leaves</tissue>
    </source>
</reference>
<dbReference type="PROSITE" id="PS50158">
    <property type="entry name" value="ZF_CCHC"/>
    <property type="match status" value="1"/>
</dbReference>
<dbReference type="SMART" id="SM00343">
    <property type="entry name" value="ZnF_C2HC"/>
    <property type="match status" value="1"/>
</dbReference>
<dbReference type="AlphaFoldDB" id="A0A9K3DLZ0"/>
<dbReference type="Gene3D" id="4.10.60.10">
    <property type="entry name" value="Zinc finger, CCHC-type"/>
    <property type="match status" value="1"/>
</dbReference>
<dbReference type="GO" id="GO:0008270">
    <property type="term" value="F:zinc ion binding"/>
    <property type="evidence" value="ECO:0007669"/>
    <property type="project" value="UniProtKB-KW"/>
</dbReference>
<dbReference type="GO" id="GO:0003676">
    <property type="term" value="F:nucleic acid binding"/>
    <property type="evidence" value="ECO:0007669"/>
    <property type="project" value="InterPro"/>
</dbReference>
<dbReference type="InterPro" id="IPR001878">
    <property type="entry name" value="Znf_CCHC"/>
</dbReference>
<dbReference type="Proteomes" id="UP000215914">
    <property type="component" value="Unassembled WGS sequence"/>
</dbReference>
<keyword evidence="5" id="KW-1185">Reference proteome</keyword>
<comment type="caution">
    <text evidence="4">The sequence shown here is derived from an EMBL/GenBank/DDBJ whole genome shotgun (WGS) entry which is preliminary data.</text>
</comment>
<feature type="domain" description="CCHC-type" evidence="3">
    <location>
        <begin position="121"/>
        <end position="136"/>
    </location>
</feature>
<keyword evidence="1" id="KW-0862">Zinc</keyword>
<keyword evidence="1" id="KW-0863">Zinc-finger</keyword>
<protein>
    <submittedName>
        <fullName evidence="4">Transcription factor interactor and regulator CCHC(Zn) family</fullName>
    </submittedName>
</protein>
<evidence type="ECO:0000256" key="1">
    <source>
        <dbReference type="PROSITE-ProRule" id="PRU00047"/>
    </source>
</evidence>
<evidence type="ECO:0000259" key="3">
    <source>
        <dbReference type="PROSITE" id="PS50158"/>
    </source>
</evidence>
<reference evidence="4" key="1">
    <citation type="journal article" date="2017" name="Nature">
        <title>The sunflower genome provides insights into oil metabolism, flowering and Asterid evolution.</title>
        <authorList>
            <person name="Badouin H."/>
            <person name="Gouzy J."/>
            <person name="Grassa C.J."/>
            <person name="Murat F."/>
            <person name="Staton S.E."/>
            <person name="Cottret L."/>
            <person name="Lelandais-Briere C."/>
            <person name="Owens G.L."/>
            <person name="Carrere S."/>
            <person name="Mayjonade B."/>
            <person name="Legrand L."/>
            <person name="Gill N."/>
            <person name="Kane N.C."/>
            <person name="Bowers J.E."/>
            <person name="Hubner S."/>
            <person name="Bellec A."/>
            <person name="Berard A."/>
            <person name="Berges H."/>
            <person name="Blanchet N."/>
            <person name="Boniface M.C."/>
            <person name="Brunel D."/>
            <person name="Catrice O."/>
            <person name="Chaidir N."/>
            <person name="Claudel C."/>
            <person name="Donnadieu C."/>
            <person name="Faraut T."/>
            <person name="Fievet G."/>
            <person name="Helmstetter N."/>
            <person name="King M."/>
            <person name="Knapp S.J."/>
            <person name="Lai Z."/>
            <person name="Le Paslier M.C."/>
            <person name="Lippi Y."/>
            <person name="Lorenzon L."/>
            <person name="Mandel J.R."/>
            <person name="Marage G."/>
            <person name="Marchand G."/>
            <person name="Marquand E."/>
            <person name="Bret-Mestries E."/>
            <person name="Morien E."/>
            <person name="Nambeesan S."/>
            <person name="Nguyen T."/>
            <person name="Pegot-Espagnet P."/>
            <person name="Pouilly N."/>
            <person name="Raftis F."/>
            <person name="Sallet E."/>
            <person name="Schiex T."/>
            <person name="Thomas J."/>
            <person name="Vandecasteele C."/>
            <person name="Vares D."/>
            <person name="Vear F."/>
            <person name="Vautrin S."/>
            <person name="Crespi M."/>
            <person name="Mangin B."/>
            <person name="Burke J.M."/>
            <person name="Salse J."/>
            <person name="Munos S."/>
            <person name="Vincourt P."/>
            <person name="Rieseberg L.H."/>
            <person name="Langlade N.B."/>
        </authorList>
    </citation>
    <scope>NUCLEOTIDE SEQUENCE</scope>
    <source>
        <tissue evidence="4">Leaves</tissue>
    </source>
</reference>
<gene>
    <name evidence="4" type="ORF">HanXRQr2_Chr17g0814671</name>
</gene>
<feature type="region of interest" description="Disordered" evidence="2">
    <location>
        <begin position="198"/>
        <end position="232"/>
    </location>
</feature>
<dbReference type="Pfam" id="PF00098">
    <property type="entry name" value="zf-CCHC"/>
    <property type="match status" value="1"/>
</dbReference>
<dbReference type="EMBL" id="MNCJ02000332">
    <property type="protein sequence ID" value="KAF5756441.1"/>
    <property type="molecule type" value="Genomic_DNA"/>
</dbReference>
<dbReference type="SUPFAM" id="SSF57756">
    <property type="entry name" value="Retrovirus zinc finger-like domains"/>
    <property type="match status" value="1"/>
</dbReference>
<evidence type="ECO:0000313" key="5">
    <source>
        <dbReference type="Proteomes" id="UP000215914"/>
    </source>
</evidence>
<dbReference type="InterPro" id="IPR036875">
    <property type="entry name" value="Znf_CCHC_sf"/>
</dbReference>
<name>A0A9K3DLZ0_HELAN</name>